<organism evidence="2">
    <name type="scientific">Haptolina ericina</name>
    <dbReference type="NCBI Taxonomy" id="156174"/>
    <lineage>
        <taxon>Eukaryota</taxon>
        <taxon>Haptista</taxon>
        <taxon>Haptophyta</taxon>
        <taxon>Prymnesiophyceae</taxon>
        <taxon>Prymnesiales</taxon>
        <taxon>Prymnesiaceae</taxon>
        <taxon>Haptolina</taxon>
    </lineage>
</organism>
<dbReference type="EMBL" id="HBHX01059240">
    <property type="protein sequence ID" value="CAE0139383.1"/>
    <property type="molecule type" value="Transcribed_RNA"/>
</dbReference>
<sequence>MAQLKAWAEYVLTRMNRLDWWNPAHIPTNAAARTYRFNGPGFHLNRDGKPPLLMRADPEKRWNTRYFPRDYKRREVEYYPDTPLSLNHALLKDKPLRPDWEPRKTLPKIPSAFGLDKPFNTPLTMGLKKTPNWNTTVPGQPVNADGTNNVGQKCTPQLS</sequence>
<name>A0A7S3BM80_9EUKA</name>
<evidence type="ECO:0000256" key="1">
    <source>
        <dbReference type="SAM" id="MobiDB-lite"/>
    </source>
</evidence>
<evidence type="ECO:0000313" key="2">
    <source>
        <dbReference type="EMBL" id="CAE0139383.1"/>
    </source>
</evidence>
<feature type="region of interest" description="Disordered" evidence="1">
    <location>
        <begin position="124"/>
        <end position="159"/>
    </location>
</feature>
<proteinExistence type="predicted"/>
<protein>
    <submittedName>
        <fullName evidence="2">Uncharacterized protein</fullName>
    </submittedName>
</protein>
<reference evidence="2" key="1">
    <citation type="submission" date="2021-01" db="EMBL/GenBank/DDBJ databases">
        <authorList>
            <person name="Corre E."/>
            <person name="Pelletier E."/>
            <person name="Niang G."/>
            <person name="Scheremetjew M."/>
            <person name="Finn R."/>
            <person name="Kale V."/>
            <person name="Holt S."/>
            <person name="Cochrane G."/>
            <person name="Meng A."/>
            <person name="Brown T."/>
            <person name="Cohen L."/>
        </authorList>
    </citation>
    <scope>NUCLEOTIDE SEQUENCE</scope>
    <source>
        <strain evidence="2">CCMP281</strain>
    </source>
</reference>
<accession>A0A7S3BM80</accession>
<dbReference type="AlphaFoldDB" id="A0A7S3BM80"/>
<feature type="compositionally biased region" description="Polar residues" evidence="1">
    <location>
        <begin position="145"/>
        <end position="159"/>
    </location>
</feature>
<gene>
    <name evidence="2" type="ORF">HERI1096_LOCUS32730</name>
</gene>